<evidence type="ECO:0000256" key="2">
    <source>
        <dbReference type="ARBA" id="ARBA00004225"/>
    </source>
</evidence>
<dbReference type="EMBL" id="MZ748293">
    <property type="protein sequence ID" value="UBS94012.1"/>
    <property type="molecule type" value="Genomic_DNA"/>
</dbReference>
<feature type="domain" description="NADH:ubiquinone oxidoreductase chain 4 N-terminal" evidence="19">
    <location>
        <begin position="1"/>
        <end position="101"/>
    </location>
</feature>
<dbReference type="PRINTS" id="PR01437">
    <property type="entry name" value="NUOXDRDTASE4"/>
</dbReference>
<dbReference type="InterPro" id="IPR001750">
    <property type="entry name" value="ND/Mrp_TM"/>
</dbReference>
<feature type="transmembrane region" description="Helical" evidence="17">
    <location>
        <begin position="111"/>
        <end position="129"/>
    </location>
</feature>
<keyword evidence="7 17" id="KW-0679">Respiratory chain</keyword>
<evidence type="ECO:0000256" key="12">
    <source>
        <dbReference type="ARBA" id="ARBA00023027"/>
    </source>
</evidence>
<evidence type="ECO:0000256" key="15">
    <source>
        <dbReference type="ARBA" id="ARBA00023136"/>
    </source>
</evidence>
<feature type="transmembrane region" description="Helical" evidence="17">
    <location>
        <begin position="56"/>
        <end position="78"/>
    </location>
</feature>
<keyword evidence="10 17" id="KW-0249">Electron transport</keyword>
<evidence type="ECO:0000256" key="1">
    <source>
        <dbReference type="ARBA" id="ARBA00003257"/>
    </source>
</evidence>
<evidence type="ECO:0000256" key="5">
    <source>
        <dbReference type="ARBA" id="ARBA00021006"/>
    </source>
</evidence>
<dbReference type="Pfam" id="PF00361">
    <property type="entry name" value="Proton_antipo_M"/>
    <property type="match status" value="1"/>
</dbReference>
<evidence type="ECO:0000256" key="17">
    <source>
        <dbReference type="RuleBase" id="RU003297"/>
    </source>
</evidence>
<dbReference type="PANTHER" id="PTHR43507:SF20">
    <property type="entry name" value="NADH-UBIQUINONE OXIDOREDUCTASE CHAIN 4"/>
    <property type="match status" value="1"/>
</dbReference>
<feature type="transmembrane region" description="Helical" evidence="17">
    <location>
        <begin position="269"/>
        <end position="288"/>
    </location>
</feature>
<comment type="function">
    <text evidence="1">Core subunit of the mitochondrial membrane respiratory chain NADH dehydrogenase (Complex I) that is believed to belong to the minimal assembly required for catalysis. Complex I functions in the transfer of electrons from NADH to the respiratory chain. The immediate electron acceptor for the enzyme is believed to be ubiquinone.</text>
</comment>
<evidence type="ECO:0000259" key="18">
    <source>
        <dbReference type="Pfam" id="PF00361"/>
    </source>
</evidence>
<keyword evidence="14 17" id="KW-0496">Mitochondrion</keyword>
<feature type="transmembrane region" description="Helical" evidence="17">
    <location>
        <begin position="418"/>
        <end position="438"/>
    </location>
</feature>
<dbReference type="PANTHER" id="PTHR43507">
    <property type="entry name" value="NADH-UBIQUINONE OXIDOREDUCTASE CHAIN 4"/>
    <property type="match status" value="1"/>
</dbReference>
<organism evidence="20">
    <name type="scientific">Oliarus cf. filicicola HI01081</name>
    <dbReference type="NCBI Taxonomy" id="2879485"/>
    <lineage>
        <taxon>Eukaryota</taxon>
        <taxon>Metazoa</taxon>
        <taxon>Ecdysozoa</taxon>
        <taxon>Arthropoda</taxon>
        <taxon>Hexapoda</taxon>
        <taxon>Insecta</taxon>
        <taxon>Pterygota</taxon>
        <taxon>Neoptera</taxon>
        <taxon>Paraneoptera</taxon>
        <taxon>Hemiptera</taxon>
        <taxon>Auchenorrhyncha</taxon>
        <taxon>Fulgoroidea</taxon>
        <taxon>Cixiidae</taxon>
        <taxon>Oliarus</taxon>
    </lineage>
</organism>
<comment type="catalytic activity">
    <reaction evidence="16 17">
        <text>a ubiquinone + NADH + 5 H(+)(in) = a ubiquinol + NAD(+) + 4 H(+)(out)</text>
        <dbReference type="Rhea" id="RHEA:29091"/>
        <dbReference type="Rhea" id="RHEA-COMP:9565"/>
        <dbReference type="Rhea" id="RHEA-COMP:9566"/>
        <dbReference type="ChEBI" id="CHEBI:15378"/>
        <dbReference type="ChEBI" id="CHEBI:16389"/>
        <dbReference type="ChEBI" id="CHEBI:17976"/>
        <dbReference type="ChEBI" id="CHEBI:57540"/>
        <dbReference type="ChEBI" id="CHEBI:57945"/>
        <dbReference type="EC" id="7.1.1.2"/>
    </reaction>
</comment>
<keyword evidence="8 17" id="KW-0812">Transmembrane</keyword>
<evidence type="ECO:0000256" key="11">
    <source>
        <dbReference type="ARBA" id="ARBA00022989"/>
    </source>
</evidence>
<gene>
    <name evidence="20" type="primary">ND4</name>
</gene>
<dbReference type="EC" id="7.1.1.2" evidence="4 17"/>
<evidence type="ECO:0000259" key="19">
    <source>
        <dbReference type="Pfam" id="PF01059"/>
    </source>
</evidence>
<keyword evidence="11 17" id="KW-1133">Transmembrane helix</keyword>
<evidence type="ECO:0000256" key="8">
    <source>
        <dbReference type="ARBA" id="ARBA00022692"/>
    </source>
</evidence>
<proteinExistence type="inferred from homology"/>
<dbReference type="InterPro" id="IPR000260">
    <property type="entry name" value="NADH4_N"/>
</dbReference>
<feature type="domain" description="NADH:quinone oxidoreductase/Mrp antiporter transmembrane" evidence="18">
    <location>
        <begin position="104"/>
        <end position="381"/>
    </location>
</feature>
<feature type="transmembrane region" description="Helical" evidence="17">
    <location>
        <begin position="7"/>
        <end position="36"/>
    </location>
</feature>
<dbReference type="AlphaFoldDB" id="A0A8K1I0A9"/>
<feature type="transmembrane region" description="Helical" evidence="17">
    <location>
        <begin position="85"/>
        <end position="105"/>
    </location>
</feature>
<keyword evidence="6 17" id="KW-0813">Transport</keyword>
<dbReference type="GO" id="GO:0008137">
    <property type="term" value="F:NADH dehydrogenase (ubiquinone) activity"/>
    <property type="evidence" value="ECO:0007669"/>
    <property type="project" value="UniProtKB-UniRule"/>
</dbReference>
<comment type="subcellular location">
    <subcellularLocation>
        <location evidence="2 17">Mitochondrion membrane</location>
        <topology evidence="2 17">Multi-pass membrane protein</topology>
    </subcellularLocation>
</comment>
<evidence type="ECO:0000256" key="14">
    <source>
        <dbReference type="ARBA" id="ARBA00023128"/>
    </source>
</evidence>
<dbReference type="Pfam" id="PF01059">
    <property type="entry name" value="Oxidored_q5_N"/>
    <property type="match status" value="1"/>
</dbReference>
<keyword evidence="15 17" id="KW-0472">Membrane</keyword>
<dbReference type="InterPro" id="IPR003918">
    <property type="entry name" value="NADH_UbQ_OxRdtase"/>
</dbReference>
<evidence type="ECO:0000256" key="4">
    <source>
        <dbReference type="ARBA" id="ARBA00012944"/>
    </source>
</evidence>
<keyword evidence="12 17" id="KW-0520">NAD</keyword>
<feature type="transmembrane region" description="Helical" evidence="17">
    <location>
        <begin position="335"/>
        <end position="357"/>
    </location>
</feature>
<name>A0A8K1I0A9_9HEMI</name>
<dbReference type="GO" id="GO:0048039">
    <property type="term" value="F:ubiquinone binding"/>
    <property type="evidence" value="ECO:0007669"/>
    <property type="project" value="TreeGrafter"/>
</dbReference>
<evidence type="ECO:0000256" key="6">
    <source>
        <dbReference type="ARBA" id="ARBA00022448"/>
    </source>
</evidence>
<dbReference type="GO" id="GO:0031966">
    <property type="term" value="C:mitochondrial membrane"/>
    <property type="evidence" value="ECO:0007669"/>
    <property type="project" value="UniProtKB-SubCell"/>
</dbReference>
<evidence type="ECO:0000313" key="20">
    <source>
        <dbReference type="EMBL" id="UBS94012.1"/>
    </source>
</evidence>
<evidence type="ECO:0000256" key="13">
    <source>
        <dbReference type="ARBA" id="ARBA00023075"/>
    </source>
</evidence>
<evidence type="ECO:0000256" key="3">
    <source>
        <dbReference type="ARBA" id="ARBA00009025"/>
    </source>
</evidence>
<comment type="function">
    <text evidence="17">Core subunit of the mitochondrial membrane respiratory chain NADH dehydrogenase (Complex I) which catalyzes electron transfer from NADH through the respiratory chain, using ubiquinone as an electron acceptor. Essential for the catalytic activity and assembly of complex I.</text>
</comment>
<protein>
    <recommendedName>
        <fullName evidence="5 17">NADH-ubiquinone oxidoreductase chain 4</fullName>
        <ecNumber evidence="4 17">7.1.1.2</ecNumber>
    </recommendedName>
</protein>
<feature type="transmembrane region" description="Helical" evidence="17">
    <location>
        <begin position="240"/>
        <end position="262"/>
    </location>
</feature>
<keyword evidence="9" id="KW-1278">Translocase</keyword>
<keyword evidence="13 17" id="KW-0830">Ubiquinone</keyword>
<evidence type="ECO:0000256" key="16">
    <source>
        <dbReference type="ARBA" id="ARBA00049551"/>
    </source>
</evidence>
<evidence type="ECO:0000256" key="10">
    <source>
        <dbReference type="ARBA" id="ARBA00022982"/>
    </source>
</evidence>
<dbReference type="GO" id="GO:0015990">
    <property type="term" value="P:electron transport coupled proton transport"/>
    <property type="evidence" value="ECO:0007669"/>
    <property type="project" value="TreeGrafter"/>
</dbReference>
<evidence type="ECO:0000256" key="7">
    <source>
        <dbReference type="ARBA" id="ARBA00022660"/>
    </source>
</evidence>
<reference evidence="20" key="1">
    <citation type="journal article" date="2021" name="Mitochondrial DNA Part B Resour">
        <title>The complete mitochondrial genome and phylogenetic analysis of the Hawaiian planthoppers Iolania perkinsi and Oliarus cf filicicola (Hemiptera: Cixiidae).</title>
        <authorList>
            <person name="Chong R.A."/>
            <person name="Steck M."/>
            <person name="Porter M.L."/>
        </authorList>
    </citation>
    <scope>NUCLEOTIDE SEQUENCE</scope>
    <source>
        <tissue evidence="20">Whole organism</tissue>
    </source>
</reference>
<evidence type="ECO:0000256" key="9">
    <source>
        <dbReference type="ARBA" id="ARBA00022967"/>
    </source>
</evidence>
<feature type="transmembrane region" description="Helical" evidence="17">
    <location>
        <begin position="180"/>
        <end position="200"/>
    </location>
</feature>
<sequence>MLSFIFYVIFLIPLCFFNFWYIYIYSLFILMFFFFSLFRLFDYFSFLGCGFGLDKFSFGFCILSMWICIMMVYSMIFYLNSVYSWLYLLNLNFIILFLFMCFSSLDFFSFYFYFESSVLPVFLIILGWGYQPERLRSGWYLIFYTLFSSLPLLLMIFYFSNLYGYLYFYNFFSVIDLLKSFFFLFAFLVKFPMFMFHFWLPKAHVEAPVSGSMILAGVMLKLGGYGLIRMSLYLEKFFFSFGYVFISLSLIGSLYISMFCLVQSDLKVIIAYSSVSHMGMVISGLFTLNDFGLVGGYFLMIGHGLISSGLFYWVGCIYDRFGSRSIFILKGLMNFMPSFSLMLFFLCICNMSCPPSMNLFSEICIVFSLFTWSLMSLPYLFMILFFTACYSIMIFSSTQHGSYNSLIYYVDGGLIREYMLFLFHLMPFFLMIFGLEYFY</sequence>
<feature type="transmembrane region" description="Helical" evidence="17">
    <location>
        <begin position="207"/>
        <end position="228"/>
    </location>
</feature>
<dbReference type="GO" id="GO:0003954">
    <property type="term" value="F:NADH dehydrogenase activity"/>
    <property type="evidence" value="ECO:0007669"/>
    <property type="project" value="TreeGrafter"/>
</dbReference>
<dbReference type="GO" id="GO:0042773">
    <property type="term" value="P:ATP synthesis coupled electron transport"/>
    <property type="evidence" value="ECO:0007669"/>
    <property type="project" value="InterPro"/>
</dbReference>
<feature type="transmembrane region" description="Helical" evidence="17">
    <location>
        <begin position="141"/>
        <end position="160"/>
    </location>
</feature>
<geneLocation type="mitochondrion" evidence="20"/>
<feature type="transmembrane region" description="Helical" evidence="17">
    <location>
        <begin position="294"/>
        <end position="314"/>
    </location>
</feature>
<accession>A0A8K1I0A9</accession>
<comment type="similarity">
    <text evidence="3 17">Belongs to the complex I subunit 4 family.</text>
</comment>